<gene>
    <name evidence="7" type="primary">LOC110411095</name>
</gene>
<dbReference type="Gene3D" id="3.40.50.2000">
    <property type="entry name" value="Glycogen Phosphorylase B"/>
    <property type="match status" value="2"/>
</dbReference>
<sequence length="460" mass="50432">MENYKNASKHIAVLAFPFGTHAAPLLCLIRQLSAAVPGAMFSFLNTEQANSLTFPKDGKLDNVRPFNVWDGLPEGYSFKGNPHEPVEYFIKAVPGNFRKAMDALVAETGKPIDCLITDAFYWFGGDIADELNVPWVALWTAGPRALLVHVQTDVIRQHLGINGPEDKALDFLQDFSALRAADLPDGISSGSFDAPIPVLLHKMGLALSRATAITANSYEDLDNTVVNMLKSSFKKFLNVGPFNLVSVPPTDDRHGCLDWLNKHEPASVVYISFGSVISPPPHELAELSEALEESDLPYLWSFRGNPEQQLPRGFLERTSSKGKIVPWAPQLKVLQHPSVGVFVTHGGWNSVLESIIGGVPMIFRPFFGDQRLNTRTVEAVWGFGLGLEGGSFTKEGTIKALKFILSTEEGQRMRGKIGVQKELAFKAVQPNGSSIENFKTLVKIVTTTSQPNSSTQLIKC</sequence>
<dbReference type="PROSITE" id="PS00375">
    <property type="entry name" value="UDPGT"/>
    <property type="match status" value="1"/>
</dbReference>
<evidence type="ECO:0000256" key="2">
    <source>
        <dbReference type="ARBA" id="ARBA00022676"/>
    </source>
</evidence>
<dbReference type="GO" id="GO:0080044">
    <property type="term" value="F:quercetin 7-O-glucosyltransferase activity"/>
    <property type="evidence" value="ECO:0007669"/>
    <property type="project" value="TreeGrafter"/>
</dbReference>
<keyword evidence="3 4" id="KW-0808">Transferase</keyword>
<organism evidence="6 7">
    <name type="scientific">Herrania umbratica</name>
    <dbReference type="NCBI Taxonomy" id="108875"/>
    <lineage>
        <taxon>Eukaryota</taxon>
        <taxon>Viridiplantae</taxon>
        <taxon>Streptophyta</taxon>
        <taxon>Embryophyta</taxon>
        <taxon>Tracheophyta</taxon>
        <taxon>Spermatophyta</taxon>
        <taxon>Magnoliopsida</taxon>
        <taxon>eudicotyledons</taxon>
        <taxon>Gunneridae</taxon>
        <taxon>Pentapetalae</taxon>
        <taxon>rosids</taxon>
        <taxon>malvids</taxon>
        <taxon>Malvales</taxon>
        <taxon>Malvaceae</taxon>
        <taxon>Byttnerioideae</taxon>
        <taxon>Herrania</taxon>
    </lineage>
</organism>
<dbReference type="PANTHER" id="PTHR11926:SF774">
    <property type="entry name" value="UDP-GLYCOSYLTRANSFERASE 85A1-RELATED"/>
    <property type="match status" value="1"/>
</dbReference>
<proteinExistence type="inferred from homology"/>
<dbReference type="GO" id="GO:0080043">
    <property type="term" value="F:quercetin 3-O-glucosyltransferase activity"/>
    <property type="evidence" value="ECO:0007669"/>
    <property type="project" value="UniProtKB-ARBA"/>
</dbReference>
<dbReference type="CDD" id="cd03784">
    <property type="entry name" value="GT1_Gtf-like"/>
    <property type="match status" value="1"/>
</dbReference>
<dbReference type="InterPro" id="IPR002213">
    <property type="entry name" value="UDP_glucos_trans"/>
</dbReference>
<evidence type="ECO:0000256" key="4">
    <source>
        <dbReference type="RuleBase" id="RU003718"/>
    </source>
</evidence>
<dbReference type="OrthoDB" id="5835829at2759"/>
<evidence type="ECO:0000313" key="7">
    <source>
        <dbReference type="RefSeq" id="XP_021276790.1"/>
    </source>
</evidence>
<evidence type="ECO:0000256" key="5">
    <source>
        <dbReference type="RuleBase" id="RU362057"/>
    </source>
</evidence>
<dbReference type="RefSeq" id="XP_021276790.1">
    <property type="nucleotide sequence ID" value="XM_021421115.1"/>
</dbReference>
<dbReference type="Pfam" id="PF00201">
    <property type="entry name" value="UDPGT"/>
    <property type="match status" value="1"/>
</dbReference>
<comment type="similarity">
    <text evidence="1 4">Belongs to the UDP-glycosyltransferase family.</text>
</comment>
<reference evidence="7" key="1">
    <citation type="submission" date="2025-08" db="UniProtKB">
        <authorList>
            <consortium name="RefSeq"/>
        </authorList>
    </citation>
    <scope>IDENTIFICATION</scope>
    <source>
        <tissue evidence="7">Leaf</tissue>
    </source>
</reference>
<evidence type="ECO:0000313" key="6">
    <source>
        <dbReference type="Proteomes" id="UP000504621"/>
    </source>
</evidence>
<accession>A0A6J0ZQ98</accession>
<dbReference type="PANTHER" id="PTHR11926">
    <property type="entry name" value="GLUCOSYL/GLUCURONOSYL TRANSFERASES"/>
    <property type="match status" value="1"/>
</dbReference>
<dbReference type="Proteomes" id="UP000504621">
    <property type="component" value="Unplaced"/>
</dbReference>
<dbReference type="SUPFAM" id="SSF53756">
    <property type="entry name" value="UDP-Glycosyltransferase/glycogen phosphorylase"/>
    <property type="match status" value="1"/>
</dbReference>
<protein>
    <recommendedName>
        <fullName evidence="5">Glycosyltransferase</fullName>
        <ecNumber evidence="5">2.4.1.-</ecNumber>
    </recommendedName>
</protein>
<evidence type="ECO:0000256" key="3">
    <source>
        <dbReference type="ARBA" id="ARBA00022679"/>
    </source>
</evidence>
<name>A0A6J0ZQ98_9ROSI</name>
<evidence type="ECO:0000256" key="1">
    <source>
        <dbReference type="ARBA" id="ARBA00009995"/>
    </source>
</evidence>
<keyword evidence="2 4" id="KW-0328">Glycosyltransferase</keyword>
<dbReference type="FunFam" id="3.40.50.2000:FF:000129">
    <property type="entry name" value="Glycosyltransferase"/>
    <property type="match status" value="1"/>
</dbReference>
<dbReference type="AlphaFoldDB" id="A0A6J0ZQ98"/>
<keyword evidence="6" id="KW-1185">Reference proteome</keyword>
<dbReference type="FunFam" id="3.40.50.2000:FF:000091">
    <property type="entry name" value="Glycosyltransferase"/>
    <property type="match status" value="1"/>
</dbReference>
<dbReference type="InterPro" id="IPR035595">
    <property type="entry name" value="UDP_glycos_trans_CS"/>
</dbReference>
<dbReference type="EC" id="2.4.1.-" evidence="5"/>
<dbReference type="GeneID" id="110411095"/>